<evidence type="ECO:0000259" key="1">
    <source>
        <dbReference type="SMART" id="SM00382"/>
    </source>
</evidence>
<keyword evidence="3" id="KW-1185">Reference proteome</keyword>
<dbReference type="EMBL" id="BNAW01000019">
    <property type="protein sequence ID" value="GHG20411.1"/>
    <property type="molecule type" value="Genomic_DNA"/>
</dbReference>
<evidence type="ECO:0000313" key="3">
    <source>
        <dbReference type="Proteomes" id="UP000649955"/>
    </source>
</evidence>
<protein>
    <submittedName>
        <fullName evidence="2">ATPase AAA</fullName>
    </submittedName>
</protein>
<dbReference type="SMART" id="SM00382">
    <property type="entry name" value="AAA"/>
    <property type="match status" value="1"/>
</dbReference>
<gene>
    <name evidence="2" type="ORF">GCM10017567_43730</name>
</gene>
<evidence type="ECO:0000313" key="2">
    <source>
        <dbReference type="EMBL" id="GHG20411.1"/>
    </source>
</evidence>
<name>A0ABQ3KIR4_9PSEU</name>
<reference evidence="3" key="1">
    <citation type="journal article" date="2019" name="Int. J. Syst. Evol. Microbiol.">
        <title>The Global Catalogue of Microorganisms (GCM) 10K type strain sequencing project: providing services to taxonomists for standard genome sequencing and annotation.</title>
        <authorList>
            <consortium name="The Broad Institute Genomics Platform"/>
            <consortium name="The Broad Institute Genome Sequencing Center for Infectious Disease"/>
            <person name="Wu L."/>
            <person name="Ma J."/>
        </authorList>
    </citation>
    <scope>NUCLEOTIDE SEQUENCE [LARGE SCALE GENOMIC DNA]</scope>
    <source>
        <strain evidence="3">CGMCC 4.7680</strain>
    </source>
</reference>
<organism evidence="2 3">
    <name type="scientific">Amycolatopsis bullii</name>
    <dbReference type="NCBI Taxonomy" id="941987"/>
    <lineage>
        <taxon>Bacteria</taxon>
        <taxon>Bacillati</taxon>
        <taxon>Actinomycetota</taxon>
        <taxon>Actinomycetes</taxon>
        <taxon>Pseudonocardiales</taxon>
        <taxon>Pseudonocardiaceae</taxon>
        <taxon>Amycolatopsis</taxon>
    </lineage>
</organism>
<dbReference type="SUPFAM" id="SSF52540">
    <property type="entry name" value="P-loop containing nucleoside triphosphate hydrolases"/>
    <property type="match status" value="1"/>
</dbReference>
<dbReference type="Pfam" id="PF07728">
    <property type="entry name" value="AAA_5"/>
    <property type="match status" value="1"/>
</dbReference>
<comment type="caution">
    <text evidence="2">The sequence shown here is derived from an EMBL/GenBank/DDBJ whole genome shotgun (WGS) entry which is preliminary data.</text>
</comment>
<dbReference type="InterPro" id="IPR003593">
    <property type="entry name" value="AAA+_ATPase"/>
</dbReference>
<feature type="domain" description="AAA+ ATPase" evidence="1">
    <location>
        <begin position="44"/>
        <end position="235"/>
    </location>
</feature>
<sequence>MLPERDVFPPDDGEIERKLGTELSYSARDVDPHEVEMVNAALYLRRPLLVTGRPGSGKSSLAYRISRELGLGRVLRWAITSQTTLKSGLYDYDAIGRVQAAAAWKELAGTGAQGEVPIGEFVRLSELGTAFLPRRLPRVLLVDELDKSESDLPHDLLGLFEDGEFVIPELARDARRSTSAEVFTADPGYTAEIRHGRVRCSAFPVVVITSNGEREFPPAFLRRCLRLETREPDAAQLAAMVAAHALDPEHHRAGLIEAFVARSASVGGLPADKLLDAIFLATSGAYRPDDEAWPNLVDSLWRQLNQQVP</sequence>
<accession>A0ABQ3KIR4</accession>
<dbReference type="InterPro" id="IPR011704">
    <property type="entry name" value="ATPase_dyneun-rel_AAA"/>
</dbReference>
<dbReference type="Gene3D" id="3.40.50.300">
    <property type="entry name" value="P-loop containing nucleotide triphosphate hydrolases"/>
    <property type="match status" value="1"/>
</dbReference>
<proteinExistence type="predicted"/>
<dbReference type="InterPro" id="IPR027417">
    <property type="entry name" value="P-loop_NTPase"/>
</dbReference>
<dbReference type="Proteomes" id="UP000649955">
    <property type="component" value="Unassembled WGS sequence"/>
</dbReference>